<feature type="transmembrane region" description="Helical" evidence="1">
    <location>
        <begin position="38"/>
        <end position="63"/>
    </location>
</feature>
<gene>
    <name evidence="3" type="ORF">GCM10023092_17280</name>
</gene>
<dbReference type="SUPFAM" id="SSF55874">
    <property type="entry name" value="ATPase domain of HSP90 chaperone/DNA topoisomerase II/histidine kinase"/>
    <property type="match status" value="1"/>
</dbReference>
<comment type="caution">
    <text evidence="3">The sequence shown here is derived from an EMBL/GenBank/DDBJ whole genome shotgun (WGS) entry which is preliminary data.</text>
</comment>
<dbReference type="Pfam" id="PF06580">
    <property type="entry name" value="His_kinase"/>
    <property type="match status" value="1"/>
</dbReference>
<feature type="transmembrane region" description="Helical" evidence="1">
    <location>
        <begin position="12"/>
        <end position="32"/>
    </location>
</feature>
<dbReference type="PANTHER" id="PTHR34220:SF7">
    <property type="entry name" value="SENSOR HISTIDINE KINASE YPDA"/>
    <property type="match status" value="1"/>
</dbReference>
<protein>
    <submittedName>
        <fullName evidence="3">Histidine kinase</fullName>
    </submittedName>
</protein>
<dbReference type="EMBL" id="BAABEZ010000022">
    <property type="protein sequence ID" value="GAA4454761.1"/>
    <property type="molecule type" value="Genomic_DNA"/>
</dbReference>
<evidence type="ECO:0000313" key="3">
    <source>
        <dbReference type="EMBL" id="GAA4454761.1"/>
    </source>
</evidence>
<dbReference type="InterPro" id="IPR036890">
    <property type="entry name" value="HATPase_C_sf"/>
</dbReference>
<keyword evidence="1" id="KW-1133">Transmembrane helix</keyword>
<feature type="transmembrane region" description="Helical" evidence="1">
    <location>
        <begin position="75"/>
        <end position="93"/>
    </location>
</feature>
<proteinExistence type="predicted"/>
<dbReference type="Proteomes" id="UP001501410">
    <property type="component" value="Unassembled WGS sequence"/>
</dbReference>
<keyword evidence="1" id="KW-0812">Transmembrane</keyword>
<feature type="transmembrane region" description="Helical" evidence="1">
    <location>
        <begin position="120"/>
        <end position="141"/>
    </location>
</feature>
<dbReference type="PANTHER" id="PTHR34220">
    <property type="entry name" value="SENSOR HISTIDINE KINASE YPDA"/>
    <property type="match status" value="1"/>
</dbReference>
<sequence>MAQSRTRFSIGLHILAWLLLGFQMLFYVPLSWHVSIPAAFWVWQVVVLLMMIALFYTNARIIVPHTIIRKRPGQFVGWLFAALLLIQLVAYVYRLETGLDSKLRALLGDKRHHSRFPDNFIFLISLLVLGLSTSWALLIHWQRSEKLKQQWQQEKTLAELSMLKAQINPHFFFNSLNAIYALTFLDVEDSRKALHTLSRMMRYLLYNSRDEHTTLAKELAFLKDYISLMRIRSNDKLKIYTELPESLPESYVAPMVLLPFVENAFKHGVDALTETEIDIRLNLSAEKLHLLVINSIVHNNHHPHTDEGGIGLTNTCRRLQLLYPDRHSLQTGINAAGDYEVNLLIDLNA</sequence>
<dbReference type="InterPro" id="IPR050640">
    <property type="entry name" value="Bact_2-comp_sensor_kinase"/>
</dbReference>
<accession>A0ABP8MTU3</accession>
<evidence type="ECO:0000259" key="2">
    <source>
        <dbReference type="Pfam" id="PF06580"/>
    </source>
</evidence>
<keyword evidence="3" id="KW-0808">Transferase</keyword>
<keyword evidence="3" id="KW-0418">Kinase</keyword>
<keyword evidence="4" id="KW-1185">Reference proteome</keyword>
<keyword evidence="1" id="KW-0472">Membrane</keyword>
<dbReference type="InterPro" id="IPR010559">
    <property type="entry name" value="Sig_transdc_His_kin_internal"/>
</dbReference>
<dbReference type="RefSeq" id="WP_344825482.1">
    <property type="nucleotide sequence ID" value="NZ_BAABEZ010000022.1"/>
</dbReference>
<evidence type="ECO:0000256" key="1">
    <source>
        <dbReference type="SAM" id="Phobius"/>
    </source>
</evidence>
<feature type="domain" description="Signal transduction histidine kinase internal region" evidence="2">
    <location>
        <begin position="158"/>
        <end position="237"/>
    </location>
</feature>
<name>A0ABP8MTU3_9BACT</name>
<dbReference type="GO" id="GO:0016301">
    <property type="term" value="F:kinase activity"/>
    <property type="evidence" value="ECO:0007669"/>
    <property type="project" value="UniProtKB-KW"/>
</dbReference>
<organism evidence="3 4">
    <name type="scientific">Rurimicrobium arvi</name>
    <dbReference type="NCBI Taxonomy" id="2049916"/>
    <lineage>
        <taxon>Bacteria</taxon>
        <taxon>Pseudomonadati</taxon>
        <taxon>Bacteroidota</taxon>
        <taxon>Chitinophagia</taxon>
        <taxon>Chitinophagales</taxon>
        <taxon>Chitinophagaceae</taxon>
        <taxon>Rurimicrobium</taxon>
    </lineage>
</organism>
<evidence type="ECO:0000313" key="4">
    <source>
        <dbReference type="Proteomes" id="UP001501410"/>
    </source>
</evidence>
<dbReference type="Gene3D" id="3.30.565.10">
    <property type="entry name" value="Histidine kinase-like ATPase, C-terminal domain"/>
    <property type="match status" value="1"/>
</dbReference>
<reference evidence="4" key="1">
    <citation type="journal article" date="2019" name="Int. J. Syst. Evol. Microbiol.">
        <title>The Global Catalogue of Microorganisms (GCM) 10K type strain sequencing project: providing services to taxonomists for standard genome sequencing and annotation.</title>
        <authorList>
            <consortium name="The Broad Institute Genomics Platform"/>
            <consortium name="The Broad Institute Genome Sequencing Center for Infectious Disease"/>
            <person name="Wu L."/>
            <person name="Ma J."/>
        </authorList>
    </citation>
    <scope>NUCLEOTIDE SEQUENCE [LARGE SCALE GENOMIC DNA]</scope>
    <source>
        <strain evidence="4">JCM 31921</strain>
    </source>
</reference>